<evidence type="ECO:0000256" key="4">
    <source>
        <dbReference type="ARBA" id="ARBA00022617"/>
    </source>
</evidence>
<keyword evidence="5" id="KW-0479">Metal-binding</keyword>
<dbReference type="AlphaFoldDB" id="A0A498KC46"/>
<evidence type="ECO:0000256" key="3">
    <source>
        <dbReference type="ARBA" id="ARBA00010617"/>
    </source>
</evidence>
<evidence type="ECO:0008006" key="12">
    <source>
        <dbReference type="Google" id="ProtNLM"/>
    </source>
</evidence>
<evidence type="ECO:0000313" key="10">
    <source>
        <dbReference type="EMBL" id="RXI03375.1"/>
    </source>
</evidence>
<keyword evidence="11" id="KW-1185">Reference proteome</keyword>
<keyword evidence="7" id="KW-0408">Iron</keyword>
<keyword evidence="4" id="KW-0349">Heme</keyword>
<dbReference type="PANTHER" id="PTHR47943">
    <property type="entry name" value="CYTOCHROME P450 93A3-LIKE"/>
    <property type="match status" value="1"/>
</dbReference>
<dbReference type="GO" id="GO:0016705">
    <property type="term" value="F:oxidoreductase activity, acting on paired donors, with incorporation or reduction of molecular oxygen"/>
    <property type="evidence" value="ECO:0007669"/>
    <property type="project" value="InterPro"/>
</dbReference>
<dbReference type="GO" id="GO:0020037">
    <property type="term" value="F:heme binding"/>
    <property type="evidence" value="ECO:0007669"/>
    <property type="project" value="InterPro"/>
</dbReference>
<protein>
    <recommendedName>
        <fullName evidence="12">Cytochrome P450</fullName>
    </recommendedName>
</protein>
<comment type="cofactor">
    <cofactor evidence="1">
        <name>heme</name>
        <dbReference type="ChEBI" id="CHEBI:30413"/>
    </cofactor>
</comment>
<dbReference type="Proteomes" id="UP000290289">
    <property type="component" value="Chromosome 3"/>
</dbReference>
<sequence>MVVWIWATIALLTVVHILRAWIWKSNNKKMLPPGPRGFPIFGSLYALGQFPNKDLHRLAHKYGNIMYLRLGLMPTIVVSSPQAAELFLKTHGLVFASRPPHEEAANNRHVAIDLSDKVSTLSVDMSCRMVIGKKYKDEEFDERGFKSVIREGIQLAAAPNLGDYIPWIAPLDLQGFTKRMKVIGEHLQSKDEERPKDFVDAMVAFMFSEESDYRIERSNIKAILLL</sequence>
<gene>
    <name evidence="10" type="ORF">DVH24_004027</name>
</gene>
<dbReference type="Gene3D" id="1.10.630.10">
    <property type="entry name" value="Cytochrome P450"/>
    <property type="match status" value="1"/>
</dbReference>
<evidence type="ECO:0000256" key="8">
    <source>
        <dbReference type="ARBA" id="ARBA00023033"/>
    </source>
</evidence>
<dbReference type="GO" id="GO:0004497">
    <property type="term" value="F:monooxygenase activity"/>
    <property type="evidence" value="ECO:0007669"/>
    <property type="project" value="UniProtKB-KW"/>
</dbReference>
<comment type="subcellular location">
    <subcellularLocation>
        <location evidence="2">Membrane</location>
    </subcellularLocation>
</comment>
<dbReference type="InterPro" id="IPR036396">
    <property type="entry name" value="Cyt_P450_sf"/>
</dbReference>
<accession>A0A498KC46</accession>
<dbReference type="PANTHER" id="PTHR47943:SF2">
    <property type="entry name" value="CYTOCHROME P450"/>
    <property type="match status" value="1"/>
</dbReference>
<evidence type="ECO:0000313" key="11">
    <source>
        <dbReference type="Proteomes" id="UP000290289"/>
    </source>
</evidence>
<comment type="caution">
    <text evidence="10">The sequence shown here is derived from an EMBL/GenBank/DDBJ whole genome shotgun (WGS) entry which is preliminary data.</text>
</comment>
<dbReference type="GO" id="GO:0005506">
    <property type="term" value="F:iron ion binding"/>
    <property type="evidence" value="ECO:0007669"/>
    <property type="project" value="InterPro"/>
</dbReference>
<keyword evidence="6" id="KW-0560">Oxidoreductase</keyword>
<dbReference type="EMBL" id="RDQH01000329">
    <property type="protein sequence ID" value="RXI03375.1"/>
    <property type="molecule type" value="Genomic_DNA"/>
</dbReference>
<organism evidence="10 11">
    <name type="scientific">Malus domestica</name>
    <name type="common">Apple</name>
    <name type="synonym">Pyrus malus</name>
    <dbReference type="NCBI Taxonomy" id="3750"/>
    <lineage>
        <taxon>Eukaryota</taxon>
        <taxon>Viridiplantae</taxon>
        <taxon>Streptophyta</taxon>
        <taxon>Embryophyta</taxon>
        <taxon>Tracheophyta</taxon>
        <taxon>Spermatophyta</taxon>
        <taxon>Magnoliopsida</taxon>
        <taxon>eudicotyledons</taxon>
        <taxon>Gunneridae</taxon>
        <taxon>Pentapetalae</taxon>
        <taxon>rosids</taxon>
        <taxon>fabids</taxon>
        <taxon>Rosales</taxon>
        <taxon>Rosaceae</taxon>
        <taxon>Amygdaloideae</taxon>
        <taxon>Maleae</taxon>
        <taxon>Malus</taxon>
    </lineage>
</organism>
<keyword evidence="9" id="KW-0472">Membrane</keyword>
<dbReference type="SUPFAM" id="SSF48264">
    <property type="entry name" value="Cytochrome P450"/>
    <property type="match status" value="1"/>
</dbReference>
<reference evidence="10 11" key="1">
    <citation type="submission" date="2018-10" db="EMBL/GenBank/DDBJ databases">
        <title>A high-quality apple genome assembly.</title>
        <authorList>
            <person name="Hu J."/>
        </authorList>
    </citation>
    <scope>NUCLEOTIDE SEQUENCE [LARGE SCALE GENOMIC DNA]</scope>
    <source>
        <strain evidence="11">cv. HFTH1</strain>
        <tissue evidence="10">Young leaf</tissue>
    </source>
</reference>
<evidence type="ECO:0000256" key="6">
    <source>
        <dbReference type="ARBA" id="ARBA00023002"/>
    </source>
</evidence>
<dbReference type="GO" id="GO:0016020">
    <property type="term" value="C:membrane"/>
    <property type="evidence" value="ECO:0007669"/>
    <property type="project" value="UniProtKB-SubCell"/>
</dbReference>
<name>A0A498KC46_MALDO</name>
<evidence type="ECO:0000256" key="2">
    <source>
        <dbReference type="ARBA" id="ARBA00004370"/>
    </source>
</evidence>
<evidence type="ECO:0000256" key="1">
    <source>
        <dbReference type="ARBA" id="ARBA00001971"/>
    </source>
</evidence>
<dbReference type="InterPro" id="IPR001128">
    <property type="entry name" value="Cyt_P450"/>
</dbReference>
<proteinExistence type="inferred from homology"/>
<evidence type="ECO:0000256" key="5">
    <source>
        <dbReference type="ARBA" id="ARBA00022723"/>
    </source>
</evidence>
<dbReference type="Pfam" id="PF00067">
    <property type="entry name" value="p450"/>
    <property type="match status" value="1"/>
</dbReference>
<evidence type="ECO:0000256" key="9">
    <source>
        <dbReference type="ARBA" id="ARBA00023136"/>
    </source>
</evidence>
<comment type="similarity">
    <text evidence="3">Belongs to the cytochrome P450 family.</text>
</comment>
<evidence type="ECO:0000256" key="7">
    <source>
        <dbReference type="ARBA" id="ARBA00023004"/>
    </source>
</evidence>
<keyword evidence="8" id="KW-0503">Monooxygenase</keyword>